<dbReference type="Pfam" id="PF09285">
    <property type="entry name" value="Elong-fact-P_C"/>
    <property type="match status" value="1"/>
</dbReference>
<feature type="domain" description="Translation elongation factor P/YeiP central" evidence="4">
    <location>
        <begin position="69"/>
        <end position="124"/>
    </location>
</feature>
<dbReference type="Proteomes" id="UP000036426">
    <property type="component" value="Unassembled WGS sequence"/>
</dbReference>
<reference evidence="5 6" key="1">
    <citation type="submission" date="2015-05" db="EMBL/GenBank/DDBJ databases">
        <title>Photobacterium galathea sp. nov.</title>
        <authorList>
            <person name="Machado H."/>
            <person name="Gram L."/>
        </authorList>
    </citation>
    <scope>NUCLEOTIDE SEQUENCE [LARGE SCALE GENOMIC DNA]</scope>
    <source>
        <strain evidence="5 6">DSM 25995</strain>
    </source>
</reference>
<dbReference type="InterPro" id="IPR012340">
    <property type="entry name" value="NA-bd_OB-fold"/>
</dbReference>
<dbReference type="SUPFAM" id="SSF50249">
    <property type="entry name" value="Nucleic acid-binding proteins"/>
    <property type="match status" value="2"/>
</dbReference>
<keyword evidence="5" id="KW-0251">Elongation factor</keyword>
<dbReference type="SUPFAM" id="SSF50104">
    <property type="entry name" value="Translation proteins SH3-like domain"/>
    <property type="match status" value="1"/>
</dbReference>
<dbReference type="FunFam" id="2.40.50.140:FF:000004">
    <property type="entry name" value="Elongation factor P"/>
    <property type="match status" value="1"/>
</dbReference>
<evidence type="ECO:0000256" key="1">
    <source>
        <dbReference type="ARBA" id="ARBA00009479"/>
    </source>
</evidence>
<proteinExistence type="inferred from homology"/>
<dbReference type="Gene3D" id="2.30.30.30">
    <property type="match status" value="1"/>
</dbReference>
<dbReference type="PANTHER" id="PTHR30053">
    <property type="entry name" value="ELONGATION FACTOR P"/>
    <property type="match status" value="1"/>
</dbReference>
<dbReference type="InterPro" id="IPR013185">
    <property type="entry name" value="Transl_elong_KOW-like"/>
</dbReference>
<dbReference type="GO" id="GO:0003746">
    <property type="term" value="F:translation elongation factor activity"/>
    <property type="evidence" value="ECO:0007669"/>
    <property type="project" value="UniProtKB-UniRule"/>
</dbReference>
<dbReference type="InterPro" id="IPR020599">
    <property type="entry name" value="Transl_elong_fac_P/YeiP"/>
</dbReference>
<dbReference type="NCBIfam" id="TIGR02178">
    <property type="entry name" value="yeiP"/>
    <property type="match status" value="1"/>
</dbReference>
<comment type="caution">
    <text evidence="5">The sequence shown here is derived from an EMBL/GenBank/DDBJ whole genome shotgun (WGS) entry which is preliminary data.</text>
</comment>
<dbReference type="PATRIC" id="fig|754436.4.peg.346"/>
<dbReference type="InterPro" id="IPR008991">
    <property type="entry name" value="Translation_prot_SH3-like_sf"/>
</dbReference>
<accession>A0A0J1JL52</accession>
<dbReference type="CDD" id="cd04470">
    <property type="entry name" value="S1_EF-P_repeat_1"/>
    <property type="match status" value="1"/>
</dbReference>
<keyword evidence="5" id="KW-0648">Protein biosynthesis</keyword>
<evidence type="ECO:0000256" key="2">
    <source>
        <dbReference type="HAMAP-Rule" id="MF_00646"/>
    </source>
</evidence>
<dbReference type="InterPro" id="IPR014722">
    <property type="entry name" value="Rib_uL2_dom2"/>
</dbReference>
<evidence type="ECO:0000313" key="5">
    <source>
        <dbReference type="EMBL" id="KLV02787.1"/>
    </source>
</evidence>
<feature type="domain" description="Elongation factor P C-terminal" evidence="3">
    <location>
        <begin position="132"/>
        <end position="187"/>
    </location>
</feature>
<organism evidence="5 6">
    <name type="scientific">Photobacterium aphoticum</name>
    <dbReference type="NCBI Taxonomy" id="754436"/>
    <lineage>
        <taxon>Bacteria</taxon>
        <taxon>Pseudomonadati</taxon>
        <taxon>Pseudomonadota</taxon>
        <taxon>Gammaproteobacteria</taxon>
        <taxon>Vibrionales</taxon>
        <taxon>Vibrionaceae</taxon>
        <taxon>Photobacterium</taxon>
    </lineage>
</organism>
<keyword evidence="6" id="KW-1185">Reference proteome</keyword>
<name>A0A0J1JL52_9GAMM</name>
<dbReference type="Gene3D" id="2.40.50.140">
    <property type="entry name" value="Nucleic acid-binding proteins"/>
    <property type="match status" value="2"/>
</dbReference>
<gene>
    <name evidence="5" type="ORF">ABT58_01650</name>
</gene>
<dbReference type="EMBL" id="LDOV01000003">
    <property type="protein sequence ID" value="KLV02787.1"/>
    <property type="molecule type" value="Genomic_DNA"/>
</dbReference>
<sequence length="188" mass="20587">MPKASDIKKGFAIVSEGKTLLVKDIEVTTPGGRGGAKIYKMRCTDIATGARVDERLKSDDVVETVDMTKRPVAYSYADGENIIFMDTENYDQHTFNDSDIEDEMLFITEDTQGLHVILVDGKVVGLELPSTVELTIVETDPSIKGASASARTKPARLSTGLVVQVPEYISPEDRIVVNTAERKYSSRA</sequence>
<dbReference type="AlphaFoldDB" id="A0A0J1JL52"/>
<evidence type="ECO:0000259" key="4">
    <source>
        <dbReference type="SMART" id="SM01185"/>
    </source>
</evidence>
<dbReference type="Pfam" id="PF08207">
    <property type="entry name" value="EFP_N"/>
    <property type="match status" value="1"/>
</dbReference>
<dbReference type="SMART" id="SM00841">
    <property type="entry name" value="Elong-fact-P_C"/>
    <property type="match status" value="1"/>
</dbReference>
<dbReference type="GO" id="GO:0043043">
    <property type="term" value="P:peptide biosynthetic process"/>
    <property type="evidence" value="ECO:0007669"/>
    <property type="project" value="InterPro"/>
</dbReference>
<dbReference type="SMART" id="SM01185">
    <property type="entry name" value="EFP"/>
    <property type="match status" value="1"/>
</dbReference>
<evidence type="ECO:0000259" key="3">
    <source>
        <dbReference type="SMART" id="SM00841"/>
    </source>
</evidence>
<evidence type="ECO:0000313" key="6">
    <source>
        <dbReference type="Proteomes" id="UP000036426"/>
    </source>
</evidence>
<dbReference type="PIRSF" id="PIRSF005901">
    <property type="entry name" value="EF-P"/>
    <property type="match status" value="1"/>
</dbReference>
<dbReference type="NCBIfam" id="NF003392">
    <property type="entry name" value="PRK04542.1"/>
    <property type="match status" value="1"/>
</dbReference>
<dbReference type="OrthoDB" id="5599402at2"/>
<dbReference type="PANTHER" id="PTHR30053:SF14">
    <property type="entry name" value="TRANSLATION ELONGATION FACTOR KOW-LIKE DOMAIN-CONTAINING PROTEIN"/>
    <property type="match status" value="1"/>
</dbReference>
<dbReference type="InterPro" id="IPR001059">
    <property type="entry name" value="Transl_elong_P/YeiP_cen"/>
</dbReference>
<protein>
    <recommendedName>
        <fullName evidence="2">Elongation factor P-like protein</fullName>
    </recommendedName>
</protein>
<dbReference type="GO" id="GO:0005829">
    <property type="term" value="C:cytosol"/>
    <property type="evidence" value="ECO:0007669"/>
    <property type="project" value="UniProtKB-ARBA"/>
</dbReference>
<dbReference type="CDD" id="cd05794">
    <property type="entry name" value="S1_EF-P_repeat_2"/>
    <property type="match status" value="1"/>
</dbReference>
<dbReference type="Pfam" id="PF01132">
    <property type="entry name" value="EFP"/>
    <property type="match status" value="1"/>
</dbReference>
<dbReference type="NCBIfam" id="NF001810">
    <property type="entry name" value="PRK00529.1"/>
    <property type="match status" value="1"/>
</dbReference>
<dbReference type="RefSeq" id="WP_047872623.1">
    <property type="nucleotide sequence ID" value="NZ_BMYC01000002.1"/>
</dbReference>
<dbReference type="InterPro" id="IPR011897">
    <property type="entry name" value="Transl_elong_p-like_YeiP"/>
</dbReference>
<dbReference type="HAMAP" id="MF_00646">
    <property type="entry name" value="EFP"/>
    <property type="match status" value="1"/>
</dbReference>
<comment type="similarity">
    <text evidence="1 2">Belongs to the elongation factor P family.</text>
</comment>
<dbReference type="InterPro" id="IPR015365">
    <property type="entry name" value="Elong-fact-P_C"/>
</dbReference>